<dbReference type="Gene3D" id="3.10.180.10">
    <property type="entry name" value="2,3-Dihydroxybiphenyl 1,2-Dioxygenase, domain 1"/>
    <property type="match status" value="1"/>
</dbReference>
<feature type="compositionally biased region" description="Polar residues" evidence="6">
    <location>
        <begin position="21"/>
        <end position="32"/>
    </location>
</feature>
<organism evidence="8 9">
    <name type="scientific">Pseudonocardia endophytica</name>
    <dbReference type="NCBI Taxonomy" id="401976"/>
    <lineage>
        <taxon>Bacteria</taxon>
        <taxon>Bacillati</taxon>
        <taxon>Actinomycetota</taxon>
        <taxon>Actinomycetes</taxon>
        <taxon>Pseudonocardiales</taxon>
        <taxon>Pseudonocardiaceae</taxon>
        <taxon>Pseudonocardia</taxon>
    </lineage>
</organism>
<dbReference type="InterPro" id="IPR029068">
    <property type="entry name" value="Glyas_Bleomycin-R_OHBP_Dase"/>
</dbReference>
<evidence type="ECO:0000313" key="9">
    <source>
        <dbReference type="Proteomes" id="UP000295560"/>
    </source>
</evidence>
<name>A0A4R1HW99_PSEEN</name>
<dbReference type="Pfam" id="PF01329">
    <property type="entry name" value="Pterin_4a"/>
    <property type="match status" value="1"/>
</dbReference>
<gene>
    <name evidence="8" type="ORF">EV378_2447</name>
</gene>
<dbReference type="EC" id="4.2.1.96" evidence="3"/>
<dbReference type="EMBL" id="SMFZ01000001">
    <property type="protein sequence ID" value="TCK26608.1"/>
    <property type="molecule type" value="Genomic_DNA"/>
</dbReference>
<evidence type="ECO:0000313" key="8">
    <source>
        <dbReference type="EMBL" id="TCK26608.1"/>
    </source>
</evidence>
<dbReference type="GO" id="GO:0008124">
    <property type="term" value="F:4-alpha-hydroxytetrahydrobiopterin dehydratase activity"/>
    <property type="evidence" value="ECO:0007669"/>
    <property type="project" value="UniProtKB-EC"/>
</dbReference>
<evidence type="ECO:0000256" key="5">
    <source>
        <dbReference type="ARBA" id="ARBA00023239"/>
    </source>
</evidence>
<dbReference type="InterPro" id="IPR036428">
    <property type="entry name" value="PCD_sf"/>
</dbReference>
<dbReference type="SUPFAM" id="SSF54593">
    <property type="entry name" value="Glyoxalase/Bleomycin resistance protein/Dihydroxybiphenyl dioxygenase"/>
    <property type="match status" value="1"/>
</dbReference>
<evidence type="ECO:0000256" key="4">
    <source>
        <dbReference type="ARBA" id="ARBA00021735"/>
    </source>
</evidence>
<dbReference type="InterPro" id="IPR041581">
    <property type="entry name" value="Glyoxalase_6"/>
</dbReference>
<evidence type="ECO:0000256" key="1">
    <source>
        <dbReference type="ARBA" id="ARBA00001554"/>
    </source>
</evidence>
<evidence type="ECO:0000256" key="2">
    <source>
        <dbReference type="ARBA" id="ARBA00006472"/>
    </source>
</evidence>
<comment type="caution">
    <text evidence="8">The sequence shown here is derived from an EMBL/GenBank/DDBJ whole genome shotgun (WGS) entry which is preliminary data.</text>
</comment>
<accession>A0A4R1HW99</accession>
<evidence type="ECO:0000259" key="7">
    <source>
        <dbReference type="Pfam" id="PF18029"/>
    </source>
</evidence>
<dbReference type="Pfam" id="PF18029">
    <property type="entry name" value="Glyoxalase_6"/>
    <property type="match status" value="1"/>
</dbReference>
<proteinExistence type="inferred from homology"/>
<evidence type="ECO:0000256" key="6">
    <source>
        <dbReference type="SAM" id="MobiDB-lite"/>
    </source>
</evidence>
<evidence type="ECO:0000256" key="3">
    <source>
        <dbReference type="ARBA" id="ARBA00013252"/>
    </source>
</evidence>
<sequence>MLSGRPGPERSWPGACVEYVSKSQPRSGSPSASAIRHPWPPTPRRAVRPGRGRRGRSGLQPRPMRPADCTRTPTGGPLLRRRSERVRQLPVNPPPTCVADRTRLGRDLTAYGRGVEQVAARLGVHEVDLTDWRWLLGALHAHFDTRSFRDGATFVDVVAEAAGADDDHLHVDLRAGHVRIALRTADVGGVTQQDVLLAERISLLARDRDLTSRPQRVQVMELALDTPVSDSVRPFWAAVLAGHDEGRDVVDPAQGLPSMWFQATDSTAPDRQRFHLDVTVPPEVAGERIAAAVAAGGSVVDDGRSPAFVVLADPDGNTVCICTELGRE</sequence>
<dbReference type="Gene3D" id="3.30.1360.20">
    <property type="entry name" value="Transcriptional coactivator/pterin dehydratase"/>
    <property type="match status" value="1"/>
</dbReference>
<feature type="domain" description="Glyoxalase-like" evidence="7">
    <location>
        <begin position="222"/>
        <end position="322"/>
    </location>
</feature>
<dbReference type="Proteomes" id="UP000295560">
    <property type="component" value="Unassembled WGS sequence"/>
</dbReference>
<feature type="region of interest" description="Disordered" evidence="6">
    <location>
        <begin position="20"/>
        <end position="78"/>
    </location>
</feature>
<comment type="catalytic activity">
    <reaction evidence="1">
        <text>(4aS,6R)-4a-hydroxy-L-erythro-5,6,7,8-tetrahydrobiopterin = (6R)-L-erythro-6,7-dihydrobiopterin + H2O</text>
        <dbReference type="Rhea" id="RHEA:11920"/>
        <dbReference type="ChEBI" id="CHEBI:15377"/>
        <dbReference type="ChEBI" id="CHEBI:15642"/>
        <dbReference type="ChEBI" id="CHEBI:43120"/>
        <dbReference type="EC" id="4.2.1.96"/>
    </reaction>
</comment>
<keyword evidence="5" id="KW-0456">Lyase</keyword>
<feature type="compositionally biased region" description="Basic residues" evidence="6">
    <location>
        <begin position="45"/>
        <end position="56"/>
    </location>
</feature>
<protein>
    <recommendedName>
        <fullName evidence="4">Putative pterin-4-alpha-carbinolamine dehydratase</fullName>
        <ecNumber evidence="3">4.2.1.96</ecNumber>
    </recommendedName>
</protein>
<dbReference type="InterPro" id="IPR001533">
    <property type="entry name" value="Pterin_deHydtase"/>
</dbReference>
<comment type="similarity">
    <text evidence="2">Belongs to the pterin-4-alpha-carbinolamine dehydratase family.</text>
</comment>
<dbReference type="GO" id="GO:0006729">
    <property type="term" value="P:tetrahydrobiopterin biosynthetic process"/>
    <property type="evidence" value="ECO:0007669"/>
    <property type="project" value="InterPro"/>
</dbReference>
<dbReference type="PANTHER" id="PTHR35908">
    <property type="entry name" value="HYPOTHETICAL FUSION PROTEIN"/>
    <property type="match status" value="1"/>
</dbReference>
<dbReference type="PANTHER" id="PTHR35908:SF1">
    <property type="entry name" value="CONSERVED PROTEIN"/>
    <property type="match status" value="1"/>
</dbReference>
<dbReference type="SUPFAM" id="SSF55248">
    <property type="entry name" value="PCD-like"/>
    <property type="match status" value="1"/>
</dbReference>
<keyword evidence="9" id="KW-1185">Reference proteome</keyword>
<dbReference type="AlphaFoldDB" id="A0A4R1HW99"/>
<reference evidence="8 9" key="1">
    <citation type="submission" date="2019-03" db="EMBL/GenBank/DDBJ databases">
        <title>Sequencing the genomes of 1000 actinobacteria strains.</title>
        <authorList>
            <person name="Klenk H.-P."/>
        </authorList>
    </citation>
    <scope>NUCLEOTIDE SEQUENCE [LARGE SCALE GENOMIC DNA]</scope>
    <source>
        <strain evidence="8 9">DSM 44969</strain>
    </source>
</reference>